<dbReference type="EnsemblPlants" id="KRH32777">
    <property type="protein sequence ID" value="KRH32777"/>
    <property type="gene ID" value="GLYMA_10G075100"/>
</dbReference>
<keyword evidence="3" id="KW-1185">Reference proteome</keyword>
<sequence>MISYLRSSPGLHFYTVFLVEKHIKAAIFNTKTVIFISNSMTTISYLRSSPGESFVFFALTMLTWTC</sequence>
<reference evidence="2" key="2">
    <citation type="submission" date="2018-02" db="UniProtKB">
        <authorList>
            <consortium name="EnsemblPlants"/>
        </authorList>
    </citation>
    <scope>IDENTIFICATION</scope>
    <source>
        <strain evidence="2">Williams 82</strain>
    </source>
</reference>
<reference evidence="1 2" key="1">
    <citation type="journal article" date="2010" name="Nature">
        <title>Genome sequence of the palaeopolyploid soybean.</title>
        <authorList>
            <person name="Schmutz J."/>
            <person name="Cannon S.B."/>
            <person name="Schlueter J."/>
            <person name="Ma J."/>
            <person name="Mitros T."/>
            <person name="Nelson W."/>
            <person name="Hyten D.L."/>
            <person name="Song Q."/>
            <person name="Thelen J.J."/>
            <person name="Cheng J."/>
            <person name="Xu D."/>
            <person name="Hellsten U."/>
            <person name="May G.D."/>
            <person name="Yu Y."/>
            <person name="Sakurai T."/>
            <person name="Umezawa T."/>
            <person name="Bhattacharyya M.K."/>
            <person name="Sandhu D."/>
            <person name="Valliyodan B."/>
            <person name="Lindquist E."/>
            <person name="Peto M."/>
            <person name="Grant D."/>
            <person name="Shu S."/>
            <person name="Goodstein D."/>
            <person name="Barry K."/>
            <person name="Futrell-Griggs M."/>
            <person name="Abernathy B."/>
            <person name="Du J."/>
            <person name="Tian Z."/>
            <person name="Zhu L."/>
            <person name="Gill N."/>
            <person name="Joshi T."/>
            <person name="Libault M."/>
            <person name="Sethuraman A."/>
            <person name="Zhang X.-C."/>
            <person name="Shinozaki K."/>
            <person name="Nguyen H.T."/>
            <person name="Wing R.A."/>
            <person name="Cregan P."/>
            <person name="Specht J."/>
            <person name="Grimwood J."/>
            <person name="Rokhsar D."/>
            <person name="Stacey G."/>
            <person name="Shoemaker R.C."/>
            <person name="Jackson S.A."/>
        </authorList>
    </citation>
    <scope>NUCLEOTIDE SEQUENCE</scope>
    <source>
        <strain evidence="2">cv. Williams 82</strain>
        <tissue evidence="1">Callus</tissue>
    </source>
</reference>
<dbReference type="Proteomes" id="UP000008827">
    <property type="component" value="Chromosome 10"/>
</dbReference>
<dbReference type="AlphaFoldDB" id="A0A0R0HY29"/>
<gene>
    <name evidence="1" type="ORF">GLYMA_10G075100</name>
</gene>
<protein>
    <submittedName>
        <fullName evidence="1 2">Uncharacterized protein</fullName>
    </submittedName>
</protein>
<dbReference type="EMBL" id="CM000843">
    <property type="protein sequence ID" value="KRH32777.1"/>
    <property type="molecule type" value="Genomic_DNA"/>
</dbReference>
<dbReference type="InParanoid" id="A0A0R0HY29"/>
<accession>A0A0R0HY29</accession>
<proteinExistence type="predicted"/>
<evidence type="ECO:0000313" key="1">
    <source>
        <dbReference type="EMBL" id="KRH32777.1"/>
    </source>
</evidence>
<evidence type="ECO:0000313" key="3">
    <source>
        <dbReference type="Proteomes" id="UP000008827"/>
    </source>
</evidence>
<reference evidence="1" key="3">
    <citation type="submission" date="2018-07" db="EMBL/GenBank/DDBJ databases">
        <title>WGS assembly of Glycine max.</title>
        <authorList>
            <person name="Schmutz J."/>
            <person name="Cannon S."/>
            <person name="Schlueter J."/>
            <person name="Ma J."/>
            <person name="Mitros T."/>
            <person name="Nelson W."/>
            <person name="Hyten D."/>
            <person name="Song Q."/>
            <person name="Thelen J."/>
            <person name="Cheng J."/>
            <person name="Xu D."/>
            <person name="Hellsten U."/>
            <person name="May G."/>
            <person name="Yu Y."/>
            <person name="Sakurai T."/>
            <person name="Umezawa T."/>
            <person name="Bhattacharyya M."/>
            <person name="Sandhu D."/>
            <person name="Valliyodan B."/>
            <person name="Lindquist E."/>
            <person name="Peto M."/>
            <person name="Grant D."/>
            <person name="Shu S."/>
            <person name="Goodstein D."/>
            <person name="Barry K."/>
            <person name="Futrell-Griggs M."/>
            <person name="Abernathy B."/>
            <person name="Du J."/>
            <person name="Tian Z."/>
            <person name="Zhu L."/>
            <person name="Gill N."/>
            <person name="Joshi T."/>
            <person name="Libault M."/>
            <person name="Sethuraman A."/>
            <person name="Zhang X."/>
            <person name="Shinozaki K."/>
            <person name="Nguyen H."/>
            <person name="Wing R."/>
            <person name="Cregan P."/>
            <person name="Specht J."/>
            <person name="Grimwood J."/>
            <person name="Rokhsar D."/>
            <person name="Stacey G."/>
            <person name="Shoemaker R."/>
            <person name="Jackson S."/>
        </authorList>
    </citation>
    <scope>NUCLEOTIDE SEQUENCE</scope>
    <source>
        <tissue evidence="1">Callus</tissue>
    </source>
</reference>
<dbReference type="Gramene" id="KRH32777">
    <property type="protein sequence ID" value="KRH32777"/>
    <property type="gene ID" value="GLYMA_10G075100"/>
</dbReference>
<name>A0A0R0HY29_SOYBN</name>
<evidence type="ECO:0000313" key="2">
    <source>
        <dbReference type="EnsemblPlants" id="KRH32777"/>
    </source>
</evidence>
<organism evidence="1">
    <name type="scientific">Glycine max</name>
    <name type="common">Soybean</name>
    <name type="synonym">Glycine hispida</name>
    <dbReference type="NCBI Taxonomy" id="3847"/>
    <lineage>
        <taxon>Eukaryota</taxon>
        <taxon>Viridiplantae</taxon>
        <taxon>Streptophyta</taxon>
        <taxon>Embryophyta</taxon>
        <taxon>Tracheophyta</taxon>
        <taxon>Spermatophyta</taxon>
        <taxon>Magnoliopsida</taxon>
        <taxon>eudicotyledons</taxon>
        <taxon>Gunneridae</taxon>
        <taxon>Pentapetalae</taxon>
        <taxon>rosids</taxon>
        <taxon>fabids</taxon>
        <taxon>Fabales</taxon>
        <taxon>Fabaceae</taxon>
        <taxon>Papilionoideae</taxon>
        <taxon>50 kb inversion clade</taxon>
        <taxon>NPAAA clade</taxon>
        <taxon>indigoferoid/millettioid clade</taxon>
        <taxon>Phaseoleae</taxon>
        <taxon>Glycine</taxon>
        <taxon>Glycine subgen. Soja</taxon>
    </lineage>
</organism>